<accession>Q5B7N8</accession>
<protein>
    <submittedName>
        <fullName evidence="2">Uncharacterized protein</fullName>
    </submittedName>
</protein>
<dbReference type="EMBL" id="BN001306">
    <property type="protein sequence ID" value="CBF82701.1"/>
    <property type="molecule type" value="Genomic_DNA"/>
</dbReference>
<dbReference type="GO" id="GO:0031123">
    <property type="term" value="P:RNA 3'-end processing"/>
    <property type="evidence" value="ECO:0000318"/>
    <property type="project" value="GO_Central"/>
</dbReference>
<dbReference type="PANTHER" id="PTHR23092:SF50">
    <property type="entry name" value="MTF2-LIKE C-TERMINAL DOMAIN-CONTAINING PROTEIN"/>
    <property type="match status" value="1"/>
</dbReference>
<evidence type="ECO:0000313" key="2">
    <source>
        <dbReference type="EMBL" id="CBF82701.1"/>
    </source>
</evidence>
<dbReference type="SUPFAM" id="SSF81631">
    <property type="entry name" value="PAP/OAS1 substrate-binding domain"/>
    <property type="match status" value="1"/>
</dbReference>
<dbReference type="GeneID" id="2874170"/>
<evidence type="ECO:0000313" key="3">
    <source>
        <dbReference type="Proteomes" id="UP000000560"/>
    </source>
</evidence>
<dbReference type="InParanoid" id="Q5B7N8"/>
<feature type="region of interest" description="Disordered" evidence="1">
    <location>
        <begin position="60"/>
        <end position="136"/>
    </location>
</feature>
<name>Q5B7N8_EMENI</name>
<dbReference type="GO" id="GO:1990817">
    <property type="term" value="F:poly(A) RNA polymerase activity"/>
    <property type="evidence" value="ECO:0000318"/>
    <property type="project" value="GO_Central"/>
</dbReference>
<dbReference type="GO" id="GO:0043634">
    <property type="term" value="P:polyadenylation-dependent ncRNA catabolic process"/>
    <property type="evidence" value="ECO:0000318"/>
    <property type="project" value="GO_Central"/>
</dbReference>
<dbReference type="Gene3D" id="1.10.1410.10">
    <property type="match status" value="1"/>
</dbReference>
<dbReference type="GO" id="GO:0005730">
    <property type="term" value="C:nucleolus"/>
    <property type="evidence" value="ECO:0000318"/>
    <property type="project" value="GO_Central"/>
</dbReference>
<dbReference type="AlphaFoldDB" id="Q5B7N8"/>
<feature type="compositionally biased region" description="Basic residues" evidence="1">
    <location>
        <begin position="109"/>
        <end position="120"/>
    </location>
</feature>
<dbReference type="KEGG" id="ani:ANIA_03442"/>
<organism evidence="2 3">
    <name type="scientific">Emericella nidulans (strain FGSC A4 / ATCC 38163 / CBS 112.46 / NRRL 194 / M139)</name>
    <name type="common">Aspergillus nidulans</name>
    <dbReference type="NCBI Taxonomy" id="227321"/>
    <lineage>
        <taxon>Eukaryota</taxon>
        <taxon>Fungi</taxon>
        <taxon>Dikarya</taxon>
        <taxon>Ascomycota</taxon>
        <taxon>Pezizomycotina</taxon>
        <taxon>Eurotiomycetes</taxon>
        <taxon>Eurotiomycetidae</taxon>
        <taxon>Eurotiales</taxon>
        <taxon>Aspergillaceae</taxon>
        <taxon>Aspergillus</taxon>
        <taxon>Aspergillus subgen. Nidulantes</taxon>
    </lineage>
</organism>
<dbReference type="VEuPathDB" id="FungiDB:AN3442"/>
<accession>C8VHC7</accession>
<sequence length="514" mass="58241">MRFRLGRCVSAAFPLIRHRSFHHVPRLADVPTIYENSLQKTLEEHRALNRSRLIRKVYVQSDSDQSDGPYYSAEKPVDSDLSQSPKSQGQPWRTEEQPPTVLHGYGPVTKRRTTKDKPRPKGLMQTLSPPVDWKATADKPRQYPWLDGLNPPTPFSDGLAQLSAEVEALEKYLTPSAQEREVADRIASDVTDLLSSDKLDQSIHIARTGFTMSHSALDLMVSFVDQDKSTGSNREPYEGYVNKKRRQKELLELARRALRQSSTYELLLNKRQRKLMVLHKPTGLLLRIICAPDKPATLEYLRDFHAEYPTLSSLYMVIRLILEVRGLFASTQNSMDNTELQLLIAAFLKMNHGRFRRDALRGESLLAFLYTFGMQVDLTTTGVAVDPPGFFTAESVASACTMYDPGDIPAFLRGQSSLIKTKTNAMKWGNEHVGLKLLIQDPENYMRHAPGTCSRTIELQPVFLEAYLRLKFALDSWVPRHVRPFNSILNSALRANFHDFEGRRAAILGSSGKI</sequence>
<dbReference type="Proteomes" id="UP000000560">
    <property type="component" value="Chromosome VI"/>
</dbReference>
<dbReference type="InterPro" id="IPR045862">
    <property type="entry name" value="Trf4-like"/>
</dbReference>
<proteinExistence type="predicted"/>
<dbReference type="STRING" id="227321.Q5B7N8"/>
<reference evidence="3" key="2">
    <citation type="journal article" date="2009" name="Fungal Genet. Biol.">
        <title>The 2008 update of the Aspergillus nidulans genome annotation: a community effort.</title>
        <authorList>
            <person name="Wortman J.R."/>
            <person name="Gilsenan J.M."/>
            <person name="Joardar V."/>
            <person name="Deegan J."/>
            <person name="Clutterbuck J."/>
            <person name="Andersen M.R."/>
            <person name="Archer D."/>
            <person name="Bencina M."/>
            <person name="Braus G."/>
            <person name="Coutinho P."/>
            <person name="von Dohren H."/>
            <person name="Doonan J."/>
            <person name="Driessen A.J."/>
            <person name="Durek P."/>
            <person name="Espeso E."/>
            <person name="Fekete E."/>
            <person name="Flipphi M."/>
            <person name="Estrada C.G."/>
            <person name="Geysens S."/>
            <person name="Goldman G."/>
            <person name="de Groot P.W."/>
            <person name="Hansen K."/>
            <person name="Harris S.D."/>
            <person name="Heinekamp T."/>
            <person name="Helmstaedt K."/>
            <person name="Henrissat B."/>
            <person name="Hofmann G."/>
            <person name="Homan T."/>
            <person name="Horio T."/>
            <person name="Horiuchi H."/>
            <person name="James S."/>
            <person name="Jones M."/>
            <person name="Karaffa L."/>
            <person name="Karanyi Z."/>
            <person name="Kato M."/>
            <person name="Keller N."/>
            <person name="Kelly D.E."/>
            <person name="Kiel J.A."/>
            <person name="Kim J.M."/>
            <person name="van der Klei I.J."/>
            <person name="Klis F.M."/>
            <person name="Kovalchuk A."/>
            <person name="Krasevec N."/>
            <person name="Kubicek C.P."/>
            <person name="Liu B."/>
            <person name="Maccabe A."/>
            <person name="Meyer V."/>
            <person name="Mirabito P."/>
            <person name="Miskei M."/>
            <person name="Mos M."/>
            <person name="Mullins J."/>
            <person name="Nelson D.R."/>
            <person name="Nielsen J."/>
            <person name="Oakley B.R."/>
            <person name="Osmani S.A."/>
            <person name="Pakula T."/>
            <person name="Paszewski A."/>
            <person name="Paulsen I."/>
            <person name="Pilsyk S."/>
            <person name="Pocsi I."/>
            <person name="Punt P.J."/>
            <person name="Ram A.F."/>
            <person name="Ren Q."/>
            <person name="Robellet X."/>
            <person name="Robson G."/>
            <person name="Seiboth B."/>
            <person name="van Solingen P."/>
            <person name="Specht T."/>
            <person name="Sun J."/>
            <person name="Taheri-Talesh N."/>
            <person name="Takeshita N."/>
            <person name="Ussery D."/>
            <person name="vanKuyk P.A."/>
            <person name="Visser H."/>
            <person name="van de Vondervoort P.J."/>
            <person name="de Vries R.P."/>
            <person name="Walton J."/>
            <person name="Xiang X."/>
            <person name="Xiong Y."/>
            <person name="Zeng A.P."/>
            <person name="Brandt B.W."/>
            <person name="Cornell M.J."/>
            <person name="van den Hondel C.A."/>
            <person name="Visser J."/>
            <person name="Oliver S.G."/>
            <person name="Turner G."/>
        </authorList>
    </citation>
    <scope>GENOME REANNOTATION</scope>
    <source>
        <strain evidence="3">FGSC A4 / ATCC 38163 / CBS 112.46 / NRRL 194 / M139</strain>
    </source>
</reference>
<dbReference type="eggNOG" id="KOG1906">
    <property type="taxonomic scope" value="Eukaryota"/>
</dbReference>
<dbReference type="OrthoDB" id="273917at2759"/>
<feature type="compositionally biased region" description="Polar residues" evidence="1">
    <location>
        <begin position="80"/>
        <end position="91"/>
    </location>
</feature>
<keyword evidence="3" id="KW-1185">Reference proteome</keyword>
<dbReference type="RefSeq" id="XP_661046.1">
    <property type="nucleotide sequence ID" value="XM_655954.1"/>
</dbReference>
<dbReference type="GO" id="GO:0031499">
    <property type="term" value="C:TRAMP complex"/>
    <property type="evidence" value="ECO:0000318"/>
    <property type="project" value="GO_Central"/>
</dbReference>
<evidence type="ECO:0000256" key="1">
    <source>
        <dbReference type="SAM" id="MobiDB-lite"/>
    </source>
</evidence>
<reference evidence="3" key="1">
    <citation type="journal article" date="2005" name="Nature">
        <title>Sequencing of Aspergillus nidulans and comparative analysis with A. fumigatus and A. oryzae.</title>
        <authorList>
            <person name="Galagan J.E."/>
            <person name="Calvo S.E."/>
            <person name="Cuomo C."/>
            <person name="Ma L.J."/>
            <person name="Wortman J.R."/>
            <person name="Batzoglou S."/>
            <person name="Lee S.I."/>
            <person name="Basturkmen M."/>
            <person name="Spevak C.C."/>
            <person name="Clutterbuck J."/>
            <person name="Kapitonov V."/>
            <person name="Jurka J."/>
            <person name="Scazzocchio C."/>
            <person name="Farman M."/>
            <person name="Butler J."/>
            <person name="Purcell S."/>
            <person name="Harris S."/>
            <person name="Braus G.H."/>
            <person name="Draht O."/>
            <person name="Busch S."/>
            <person name="D'Enfert C."/>
            <person name="Bouchier C."/>
            <person name="Goldman G.H."/>
            <person name="Bell-Pedersen D."/>
            <person name="Griffiths-Jones S."/>
            <person name="Doonan J.H."/>
            <person name="Yu J."/>
            <person name="Vienken K."/>
            <person name="Pain A."/>
            <person name="Freitag M."/>
            <person name="Selker E.U."/>
            <person name="Archer D.B."/>
            <person name="Penalva M.A."/>
            <person name="Oakley B.R."/>
            <person name="Momany M."/>
            <person name="Tanaka T."/>
            <person name="Kumagai T."/>
            <person name="Asai K."/>
            <person name="Machida M."/>
            <person name="Nierman W.C."/>
            <person name="Denning D.W."/>
            <person name="Caddick M."/>
            <person name="Hynes M."/>
            <person name="Paoletti M."/>
            <person name="Fischer R."/>
            <person name="Miller B."/>
            <person name="Dyer P."/>
            <person name="Sachs M.S."/>
            <person name="Osmani S.A."/>
            <person name="Birren B.W."/>
        </authorList>
    </citation>
    <scope>NUCLEOTIDE SEQUENCE [LARGE SCALE GENOMIC DNA]</scope>
    <source>
        <strain evidence="3">FGSC A4 / ATCC 38163 / CBS 112.46 / NRRL 194 / M139</strain>
    </source>
</reference>
<dbReference type="HOGENOM" id="CLU_024447_0_0_1"/>
<dbReference type="OMA" id="LCIQDPT"/>
<dbReference type="PANTHER" id="PTHR23092">
    <property type="entry name" value="POLY(A) RNA POLYMERASE"/>
    <property type="match status" value="1"/>
</dbReference>
<gene>
    <name evidence="2" type="ORF">ANIA_03442</name>
</gene>